<reference evidence="1" key="1">
    <citation type="journal article" date="2014" name="Int. J. Syst. Evol. Microbiol.">
        <title>Complete genome sequence of Corynebacterium casei LMG S-19264T (=DSM 44701T), isolated from a smear-ripened cheese.</title>
        <authorList>
            <consortium name="US DOE Joint Genome Institute (JGI-PGF)"/>
            <person name="Walter F."/>
            <person name="Albersmeier A."/>
            <person name="Kalinowski J."/>
            <person name="Ruckert C."/>
        </authorList>
    </citation>
    <scope>NUCLEOTIDE SEQUENCE</scope>
    <source>
        <strain evidence="1">JCM 4646</strain>
    </source>
</reference>
<name>A0A919G9B5_9ACTN</name>
<comment type="caution">
    <text evidence="1">The sequence shown here is derived from an EMBL/GenBank/DDBJ whole genome shotgun (WGS) entry which is preliminary data.</text>
</comment>
<organism evidence="1 2">
    <name type="scientific">Kitasatospora indigofera</name>
    <dbReference type="NCBI Taxonomy" id="67307"/>
    <lineage>
        <taxon>Bacteria</taxon>
        <taxon>Bacillati</taxon>
        <taxon>Actinomycetota</taxon>
        <taxon>Actinomycetes</taxon>
        <taxon>Kitasatosporales</taxon>
        <taxon>Streptomycetaceae</taxon>
        <taxon>Kitasatospora</taxon>
    </lineage>
</organism>
<dbReference type="EMBL" id="BNBO01000047">
    <property type="protein sequence ID" value="GHH80462.1"/>
    <property type="molecule type" value="Genomic_DNA"/>
</dbReference>
<gene>
    <name evidence="1" type="ORF">GCM10018781_60880</name>
</gene>
<protein>
    <submittedName>
        <fullName evidence="1">Uncharacterized protein</fullName>
    </submittedName>
</protein>
<dbReference type="Proteomes" id="UP000617734">
    <property type="component" value="Unassembled WGS sequence"/>
</dbReference>
<keyword evidence="2" id="KW-1185">Reference proteome</keyword>
<evidence type="ECO:0000313" key="2">
    <source>
        <dbReference type="Proteomes" id="UP000617734"/>
    </source>
</evidence>
<evidence type="ECO:0000313" key="1">
    <source>
        <dbReference type="EMBL" id="GHH80462.1"/>
    </source>
</evidence>
<reference evidence="1" key="2">
    <citation type="submission" date="2020-09" db="EMBL/GenBank/DDBJ databases">
        <authorList>
            <person name="Sun Q."/>
            <person name="Ohkuma M."/>
        </authorList>
    </citation>
    <scope>NUCLEOTIDE SEQUENCE</scope>
    <source>
        <strain evidence="1">JCM 4646</strain>
    </source>
</reference>
<dbReference type="AlphaFoldDB" id="A0A919G9B5"/>
<accession>A0A919G9B5</accession>
<sequence>MPGTGREAPHDGLRFLLLVPAHTRLGGAQMAGTEQAYADAPDTHTEVQALITLGLSEARAGRRPDRSREWVLRQAAHADRAALDVEAGSLADGLYPGDQDASFLAQDVLCGAGEAALELLRLDREHGAAGAASHSPEWDGERGARAYVRIQYAVWRRRQLARLDAEVPRLTTEMTAVADLATVHAHAARRSAPYPPEDVLDLARRRVRAYQAGIDLGLPDLVTDLHHAQKELDELHYPHLRP</sequence>
<proteinExistence type="predicted"/>